<name>A0A0G1EQL8_9BACT</name>
<dbReference type="GO" id="GO:0008270">
    <property type="term" value="F:zinc ion binding"/>
    <property type="evidence" value="ECO:0007669"/>
    <property type="project" value="UniProtKB-KW"/>
</dbReference>
<dbReference type="SUPFAM" id="SSF109635">
    <property type="entry name" value="DnaK suppressor protein DksA, alpha-hairpin domain"/>
    <property type="match status" value="1"/>
</dbReference>
<feature type="coiled-coil region" evidence="5">
    <location>
        <begin position="60"/>
        <end position="87"/>
    </location>
</feature>
<keyword evidence="3" id="KW-0862">Zinc</keyword>
<protein>
    <submittedName>
        <fullName evidence="8">DnaK suppressor-like protein</fullName>
    </submittedName>
</protein>
<dbReference type="Pfam" id="PF01258">
    <property type="entry name" value="zf-dskA_traR"/>
    <property type="match status" value="1"/>
</dbReference>
<keyword evidence="5" id="KW-0175">Coiled coil</keyword>
<evidence type="ECO:0000259" key="7">
    <source>
        <dbReference type="Pfam" id="PF01258"/>
    </source>
</evidence>
<dbReference type="AlphaFoldDB" id="A0A0G1EQL8"/>
<evidence type="ECO:0000256" key="3">
    <source>
        <dbReference type="ARBA" id="ARBA00022833"/>
    </source>
</evidence>
<dbReference type="Gene3D" id="1.20.120.910">
    <property type="entry name" value="DksA, coiled-coil domain"/>
    <property type="match status" value="1"/>
</dbReference>
<dbReference type="InterPro" id="IPR037187">
    <property type="entry name" value="DnaK_N"/>
</dbReference>
<sequence length="122" mass="13741">MKKLTLPRETLVDIESHLQAEKQRIGAQIKDLSAQDPFRDTERLTDNAASDTEASEETNHERYQAMVDELKSKLMEIESALVRIQKGSYGLCLSCHNLIDTDRLAAMPTATLCMDCQKKRSG</sequence>
<dbReference type="Proteomes" id="UP000034543">
    <property type="component" value="Unassembled WGS sequence"/>
</dbReference>
<dbReference type="EMBL" id="LCFB01000008">
    <property type="protein sequence ID" value="KKS85331.1"/>
    <property type="molecule type" value="Genomic_DNA"/>
</dbReference>
<evidence type="ECO:0000256" key="1">
    <source>
        <dbReference type="ARBA" id="ARBA00022723"/>
    </source>
</evidence>
<evidence type="ECO:0000256" key="5">
    <source>
        <dbReference type="SAM" id="Coils"/>
    </source>
</evidence>
<evidence type="ECO:0000256" key="6">
    <source>
        <dbReference type="SAM" id="MobiDB-lite"/>
    </source>
</evidence>
<feature type="domain" description="Zinc finger DksA/TraR C4-type" evidence="7">
    <location>
        <begin position="87"/>
        <end position="120"/>
    </location>
</feature>
<reference evidence="8 9" key="1">
    <citation type="journal article" date="2015" name="Nature">
        <title>rRNA introns, odd ribosomes, and small enigmatic genomes across a large radiation of phyla.</title>
        <authorList>
            <person name="Brown C.T."/>
            <person name="Hug L.A."/>
            <person name="Thomas B.C."/>
            <person name="Sharon I."/>
            <person name="Castelle C.J."/>
            <person name="Singh A."/>
            <person name="Wilkins M.J."/>
            <person name="Williams K.H."/>
            <person name="Banfield J.F."/>
        </authorList>
    </citation>
    <scope>NUCLEOTIDE SEQUENCE [LARGE SCALE GENOMIC DNA]</scope>
</reference>
<evidence type="ECO:0000256" key="2">
    <source>
        <dbReference type="ARBA" id="ARBA00022771"/>
    </source>
</evidence>
<organism evidence="8 9">
    <name type="scientific">Candidatus Gottesmanbacteria bacterium GW2011_GWA1_43_11</name>
    <dbReference type="NCBI Taxonomy" id="1618436"/>
    <lineage>
        <taxon>Bacteria</taxon>
        <taxon>Candidatus Gottesmaniibacteriota</taxon>
    </lineage>
</organism>
<dbReference type="SUPFAM" id="SSF57716">
    <property type="entry name" value="Glucocorticoid receptor-like (DNA-binding domain)"/>
    <property type="match status" value="1"/>
</dbReference>
<dbReference type="PANTHER" id="PTHR33823">
    <property type="entry name" value="RNA POLYMERASE-BINDING TRANSCRIPTION FACTOR DKSA-RELATED"/>
    <property type="match status" value="1"/>
</dbReference>
<dbReference type="PANTHER" id="PTHR33823:SF4">
    <property type="entry name" value="GENERAL STRESS PROTEIN 16O"/>
    <property type="match status" value="1"/>
</dbReference>
<evidence type="ECO:0000256" key="4">
    <source>
        <dbReference type="PROSITE-ProRule" id="PRU00510"/>
    </source>
</evidence>
<gene>
    <name evidence="8" type="ORF">UV59_C0008G0024</name>
</gene>
<comment type="caution">
    <text evidence="8">The sequence shown here is derived from an EMBL/GenBank/DDBJ whole genome shotgun (WGS) entry which is preliminary data.</text>
</comment>
<keyword evidence="1" id="KW-0479">Metal-binding</keyword>
<dbReference type="STRING" id="1618436.UV59_C0008G0024"/>
<keyword evidence="2" id="KW-0863">Zinc-finger</keyword>
<evidence type="ECO:0000313" key="8">
    <source>
        <dbReference type="EMBL" id="KKS85331.1"/>
    </source>
</evidence>
<feature type="zinc finger region" description="dksA C4-type" evidence="4">
    <location>
        <begin position="92"/>
        <end position="116"/>
    </location>
</feature>
<evidence type="ECO:0000313" key="9">
    <source>
        <dbReference type="Proteomes" id="UP000034543"/>
    </source>
</evidence>
<dbReference type="PROSITE" id="PS51128">
    <property type="entry name" value="ZF_DKSA_2"/>
    <property type="match status" value="1"/>
</dbReference>
<proteinExistence type="predicted"/>
<accession>A0A0G1EQL8</accession>
<dbReference type="InterPro" id="IPR000962">
    <property type="entry name" value="Znf_DskA_TraR"/>
</dbReference>
<feature type="region of interest" description="Disordered" evidence="6">
    <location>
        <begin position="30"/>
        <end position="60"/>
    </location>
</feature>